<evidence type="ECO:0000259" key="2">
    <source>
        <dbReference type="Pfam" id="PF26626"/>
    </source>
</evidence>
<feature type="transmembrane region" description="Helical" evidence="1">
    <location>
        <begin position="160"/>
        <end position="178"/>
    </location>
</feature>
<reference evidence="3 4" key="1">
    <citation type="submission" date="2022-04" db="EMBL/GenBank/DDBJ databases">
        <title>Positive selection, recombination, and allopatry shape intraspecific diversity of widespread and dominant cyanobacteria.</title>
        <authorList>
            <person name="Wei J."/>
            <person name="Shu W."/>
            <person name="Hu C."/>
        </authorList>
    </citation>
    <scope>NUCLEOTIDE SEQUENCE [LARGE SCALE GENOMIC DNA]</scope>
    <source>
        <strain evidence="3 4">AS-A4</strain>
    </source>
</reference>
<proteinExistence type="predicted"/>
<feature type="transmembrane region" description="Helical" evidence="1">
    <location>
        <begin position="346"/>
        <end position="363"/>
    </location>
</feature>
<comment type="caution">
    <text evidence="3">The sequence shown here is derived from an EMBL/GenBank/DDBJ whole genome shotgun (WGS) entry which is preliminary data.</text>
</comment>
<dbReference type="NCBIfam" id="NF047510">
    <property type="entry name" value="LIC_10190_fam"/>
    <property type="match status" value="1"/>
</dbReference>
<keyword evidence="1" id="KW-1133">Transmembrane helix</keyword>
<keyword evidence="1" id="KW-0472">Membrane</keyword>
<protein>
    <recommendedName>
        <fullName evidence="2">DUF8201 domain-containing protein</fullName>
    </recommendedName>
</protein>
<dbReference type="InterPro" id="IPR058514">
    <property type="entry name" value="DUF8201"/>
</dbReference>
<evidence type="ECO:0000313" key="3">
    <source>
        <dbReference type="EMBL" id="MEP1059041.1"/>
    </source>
</evidence>
<evidence type="ECO:0000256" key="1">
    <source>
        <dbReference type="SAM" id="Phobius"/>
    </source>
</evidence>
<feature type="transmembrane region" description="Helical" evidence="1">
    <location>
        <begin position="97"/>
        <end position="115"/>
    </location>
</feature>
<keyword evidence="4" id="KW-1185">Reference proteome</keyword>
<feature type="transmembrane region" description="Helical" evidence="1">
    <location>
        <begin position="64"/>
        <end position="85"/>
    </location>
</feature>
<dbReference type="Proteomes" id="UP001476950">
    <property type="component" value="Unassembled WGS sequence"/>
</dbReference>
<feature type="transmembrane region" description="Helical" evidence="1">
    <location>
        <begin position="409"/>
        <end position="431"/>
    </location>
</feature>
<accession>A0ABV0KJ51</accession>
<dbReference type="InterPro" id="IPR058065">
    <property type="entry name" value="LIC_10190-like"/>
</dbReference>
<feature type="transmembrane region" description="Helical" evidence="1">
    <location>
        <begin position="314"/>
        <end position="334"/>
    </location>
</feature>
<feature type="transmembrane region" description="Helical" evidence="1">
    <location>
        <begin position="369"/>
        <end position="389"/>
    </location>
</feature>
<feature type="transmembrane region" description="Helical" evidence="1">
    <location>
        <begin position="198"/>
        <end position="225"/>
    </location>
</feature>
<feature type="transmembrane region" description="Helical" evidence="1">
    <location>
        <begin position="232"/>
        <end position="253"/>
    </location>
</feature>
<keyword evidence="1" id="KW-0812">Transmembrane</keyword>
<organism evidence="3 4">
    <name type="scientific">Stenomitos frigidus AS-A4</name>
    <dbReference type="NCBI Taxonomy" id="2933935"/>
    <lineage>
        <taxon>Bacteria</taxon>
        <taxon>Bacillati</taxon>
        <taxon>Cyanobacteriota</taxon>
        <taxon>Cyanophyceae</taxon>
        <taxon>Leptolyngbyales</taxon>
        <taxon>Leptolyngbyaceae</taxon>
        <taxon>Stenomitos</taxon>
    </lineage>
</organism>
<dbReference type="EMBL" id="JAMPLM010000008">
    <property type="protein sequence ID" value="MEP1059041.1"/>
    <property type="molecule type" value="Genomic_DNA"/>
</dbReference>
<feature type="domain" description="DUF8201" evidence="2">
    <location>
        <begin position="5"/>
        <end position="373"/>
    </location>
</feature>
<dbReference type="Pfam" id="PF26626">
    <property type="entry name" value="DUF8201"/>
    <property type="match status" value="1"/>
</dbReference>
<evidence type="ECO:0000313" key="4">
    <source>
        <dbReference type="Proteomes" id="UP001476950"/>
    </source>
</evidence>
<feature type="transmembrane region" description="Helical" evidence="1">
    <location>
        <begin position="25"/>
        <end position="44"/>
    </location>
</feature>
<name>A0ABV0KJ51_9CYAN</name>
<sequence length="499" mass="55979">MIALLSKRTRTELVALRPKVSRKKIFGFLALAIAIASLMTRQVTWYDTGYYHYQVIQWLEKFGTVPGVALLFPNFGFTSSWFAFAAPLNAEIFDARVSAVTNGFVFLIATLQFFICLTHCLKRKAYLSDWFMVACSLILLPALMLVSSLATILVSPSPDIPVIFLVEVTVWSILGLSTRKELSPTSSERAIEPEVIPLFLAAGAVTVKLTALPVLLISSLFFIFIRGFKPRRFLVAGVVITVAIAPMLISGAITSGCPIYPSSLFCLDLPWSPALEEIKQTANGTHGVITWADSPPSGIHPWLWSFWRWFNSSIQRQFMAFLVLFSIFPAIYLARKVKMDRFSEPLWVILIAVLGIVFIILQSPFFRFAIPYLVLLPALGMAIYFQNNFEDAFNRVVERLSSQFPLRNLYRFMPIICLSLIAAIITSYASIDSSQLLLPPQIQRISFEKKQVNDITYFSPIQSILCWATQLPCTVEISPNVKLRNSAEGIAGGFVRIRN</sequence>
<feature type="transmembrane region" description="Helical" evidence="1">
    <location>
        <begin position="130"/>
        <end position="153"/>
    </location>
</feature>
<gene>
    <name evidence="3" type="ORF">NDI38_11395</name>
</gene>